<comment type="caution">
    <text evidence="1">The sequence shown here is derived from an EMBL/GenBank/DDBJ whole genome shotgun (WGS) entry which is preliminary data.</text>
</comment>
<keyword evidence="2" id="KW-1185">Reference proteome</keyword>
<accession>A0ABP7DL12</accession>
<gene>
    <name evidence="1" type="ORF">GCM10022204_25110</name>
</gene>
<protein>
    <submittedName>
        <fullName evidence="1">Uncharacterized protein</fullName>
    </submittedName>
</protein>
<reference evidence="2" key="1">
    <citation type="journal article" date="2019" name="Int. J. Syst. Evol. Microbiol.">
        <title>The Global Catalogue of Microorganisms (GCM) 10K type strain sequencing project: providing services to taxonomists for standard genome sequencing and annotation.</title>
        <authorList>
            <consortium name="The Broad Institute Genomics Platform"/>
            <consortium name="The Broad Institute Genome Sequencing Center for Infectious Disease"/>
            <person name="Wu L."/>
            <person name="Ma J."/>
        </authorList>
    </citation>
    <scope>NUCLEOTIDE SEQUENCE [LARGE SCALE GENOMIC DNA]</scope>
    <source>
        <strain evidence="2">JCM 16548</strain>
    </source>
</reference>
<dbReference type="EMBL" id="BAAAYX010000009">
    <property type="protein sequence ID" value="GAA3706322.1"/>
    <property type="molecule type" value="Genomic_DNA"/>
</dbReference>
<sequence>MTEICRIRWRAAFPTEVDEVLAVDDDGTARLVVRTARDGDPVIGTFTTTVSGVQLTVLDGQRREVDLHRSVGDDPVITTADELARAARAHPTATATFYAAVVPGVGLALQAVGAGDGPAEFQLEPGSAIVHVERDGAEVAWHELDRLETGFVSPEPAGLGGVGRPADIAPGAYGTIALSGPPVTGPGEVALEVRGLLRDLLPERGHEPFRVRTAAVPLPD</sequence>
<name>A0ABP7DL12_9ACTN</name>
<evidence type="ECO:0000313" key="1">
    <source>
        <dbReference type="EMBL" id="GAA3706322.1"/>
    </source>
</evidence>
<evidence type="ECO:0000313" key="2">
    <source>
        <dbReference type="Proteomes" id="UP001500051"/>
    </source>
</evidence>
<organism evidence="1 2">
    <name type="scientific">Microlunatus aurantiacus</name>
    <dbReference type="NCBI Taxonomy" id="446786"/>
    <lineage>
        <taxon>Bacteria</taxon>
        <taxon>Bacillati</taxon>
        <taxon>Actinomycetota</taxon>
        <taxon>Actinomycetes</taxon>
        <taxon>Propionibacteriales</taxon>
        <taxon>Propionibacteriaceae</taxon>
        <taxon>Microlunatus</taxon>
    </lineage>
</organism>
<dbReference type="RefSeq" id="WP_344812705.1">
    <property type="nucleotide sequence ID" value="NZ_BAAAYX010000009.1"/>
</dbReference>
<proteinExistence type="predicted"/>
<dbReference type="Proteomes" id="UP001500051">
    <property type="component" value="Unassembled WGS sequence"/>
</dbReference>